<sequence>MWREGQAMGGADPLLAMIAEEARRHGYSCRVLASDELVLTHSGASFAMSLVNLRRLIAREPRDEWRAMVADHLSTGIASFELEQRNPFDFREFGDVRGLVRTRLYPSTAAAGGAVRRFVAPGLTQRIVLDNVHAVRTVTYDMLRDWPISERDLFELAERNVRADGPLDTLTTEFDDPMAAGLPFSILFGPEYTTAHALWLAEYPVTGRAGALLIIPSKRFLYTYPINDLDVLRAAVILARLAVHGYAEQPWPVSQFVYHWHGRVQLAATTFSNEDGITMVPTDDFHSLLNALESI</sequence>
<gene>
    <name evidence="1" type="ORF">F5544_08235</name>
</gene>
<keyword evidence="2" id="KW-1185">Reference proteome</keyword>
<dbReference type="AlphaFoldDB" id="A0A6G9Y8K6"/>
<evidence type="ECO:0000313" key="2">
    <source>
        <dbReference type="Proteomes" id="UP000503540"/>
    </source>
</evidence>
<evidence type="ECO:0000313" key="1">
    <source>
        <dbReference type="EMBL" id="QIS09549.1"/>
    </source>
</evidence>
<name>A0A6G9Y8K6_9NOCA</name>
<dbReference type="EMBL" id="CP046172">
    <property type="protein sequence ID" value="QIS09549.1"/>
    <property type="molecule type" value="Genomic_DNA"/>
</dbReference>
<dbReference type="Proteomes" id="UP000503540">
    <property type="component" value="Chromosome"/>
</dbReference>
<accession>A0A6G9Y8K6</accession>
<proteinExistence type="predicted"/>
<reference evidence="1 2" key="1">
    <citation type="journal article" date="2019" name="ACS Chem. Biol.">
        <title>Identification and Mobilization of a Cryptic Antibiotic Biosynthesis Gene Locus from a Human-Pathogenic Nocardia Isolate.</title>
        <authorList>
            <person name="Herisse M."/>
            <person name="Ishida K."/>
            <person name="Porter J.L."/>
            <person name="Howden B."/>
            <person name="Hertweck C."/>
            <person name="Stinear T.P."/>
            <person name="Pidot S.J."/>
        </authorList>
    </citation>
    <scope>NUCLEOTIDE SEQUENCE [LARGE SCALE GENOMIC DNA]</scope>
    <source>
        <strain evidence="1 2">AUSMDU00012717</strain>
    </source>
</reference>
<dbReference type="RefSeq" id="WP_238847153.1">
    <property type="nucleotide sequence ID" value="NZ_CP046172.1"/>
</dbReference>
<protein>
    <submittedName>
        <fullName evidence="1">Uncharacterized protein</fullName>
    </submittedName>
</protein>
<dbReference type="KEGG" id="nah:F5544_08235"/>
<organism evidence="1 2">
    <name type="scientific">Nocardia arthritidis</name>
    <dbReference type="NCBI Taxonomy" id="228602"/>
    <lineage>
        <taxon>Bacteria</taxon>
        <taxon>Bacillati</taxon>
        <taxon>Actinomycetota</taxon>
        <taxon>Actinomycetes</taxon>
        <taxon>Mycobacteriales</taxon>
        <taxon>Nocardiaceae</taxon>
        <taxon>Nocardia</taxon>
    </lineage>
</organism>